<keyword evidence="1" id="KW-0808">Transferase</keyword>
<dbReference type="GO" id="GO:0006000">
    <property type="term" value="P:fructose metabolic process"/>
    <property type="evidence" value="ECO:0007669"/>
    <property type="project" value="InterPro"/>
</dbReference>
<dbReference type="InterPro" id="IPR002173">
    <property type="entry name" value="Carboh/pur_kinase_PfkB_CS"/>
</dbReference>
<evidence type="ECO:0000313" key="7">
    <source>
        <dbReference type="RefSeq" id="XP_011496362.1"/>
    </source>
</evidence>
<dbReference type="KEGG" id="csol:105360991"/>
<dbReference type="InterPro" id="IPR011611">
    <property type="entry name" value="PfkB_dom"/>
</dbReference>
<gene>
    <name evidence="5 6 7 8" type="primary">LOC105360991</name>
</gene>
<evidence type="ECO:0000313" key="5">
    <source>
        <dbReference type="RefSeq" id="XP_011496359.1"/>
    </source>
</evidence>
<dbReference type="SUPFAM" id="SSF53613">
    <property type="entry name" value="Ribokinase-like"/>
    <property type="match status" value="1"/>
</dbReference>
<keyword evidence="2" id="KW-0418">Kinase</keyword>
<evidence type="ECO:0000313" key="4">
    <source>
        <dbReference type="Proteomes" id="UP000695007"/>
    </source>
</evidence>
<sequence>MISTFYEKIVGTSPPPEPSEPKVLCVGLSCLDIVQLCKHYPQEDSDQRCIDFRYQRGGNACNSCTVMSQLGQPCEFLGVLSNEQFSQFLQDDMRKYKIDFLHCPIMENGGCPTSVVILSMSTGSRTIIHHDQNQTEITLSDFEKLNLENYSWIHFEGRNISEVLLMMQHIENYNKSVTQRDSETNEKLSRYTPITISVELEKKRPELLDLLPYADVAFISKDFAKSRGYLNMSETLKNVSHDAKTGATIFSAWADRGAMALAPDGTIVQCPAFPPHKIIDTLGAGDTFNAAILYYLNKEKLAFKKDYSSNASDSIKMTIQQNYNIESSEKCQTEFIDQAVLQEAITFGCRLTGAKIGLQGFDGLSSIYKNYL</sequence>
<dbReference type="PANTHER" id="PTHR42774">
    <property type="entry name" value="PHOSPHOTRANSFERASE SYSTEM TRANSPORT PROTEIN"/>
    <property type="match status" value="1"/>
</dbReference>
<accession>A0AAJ6YE36</accession>
<evidence type="ECO:0000256" key="1">
    <source>
        <dbReference type="ARBA" id="ARBA00022679"/>
    </source>
</evidence>
<organism evidence="4 5">
    <name type="scientific">Ceratosolen solmsi marchali</name>
    <dbReference type="NCBI Taxonomy" id="326594"/>
    <lineage>
        <taxon>Eukaryota</taxon>
        <taxon>Metazoa</taxon>
        <taxon>Ecdysozoa</taxon>
        <taxon>Arthropoda</taxon>
        <taxon>Hexapoda</taxon>
        <taxon>Insecta</taxon>
        <taxon>Pterygota</taxon>
        <taxon>Neoptera</taxon>
        <taxon>Endopterygota</taxon>
        <taxon>Hymenoptera</taxon>
        <taxon>Apocrita</taxon>
        <taxon>Proctotrupomorpha</taxon>
        <taxon>Chalcidoidea</taxon>
        <taxon>Agaonidae</taxon>
        <taxon>Agaoninae</taxon>
        <taxon>Ceratosolen</taxon>
    </lineage>
</organism>
<dbReference type="GeneID" id="105360991"/>
<dbReference type="GO" id="GO:0004454">
    <property type="term" value="F:ketohexokinase activity"/>
    <property type="evidence" value="ECO:0007669"/>
    <property type="project" value="InterPro"/>
</dbReference>
<dbReference type="InterPro" id="IPR034093">
    <property type="entry name" value="KHK"/>
</dbReference>
<dbReference type="PROSITE" id="PS00584">
    <property type="entry name" value="PFKB_KINASES_2"/>
    <property type="match status" value="1"/>
</dbReference>
<dbReference type="PANTHER" id="PTHR42774:SF3">
    <property type="entry name" value="KETOHEXOKINASE"/>
    <property type="match status" value="1"/>
</dbReference>
<name>A0AAJ6YE36_9HYME</name>
<dbReference type="Proteomes" id="UP000695007">
    <property type="component" value="Unplaced"/>
</dbReference>
<dbReference type="RefSeq" id="XP_011496359.1">
    <property type="nucleotide sequence ID" value="XM_011498057.1"/>
</dbReference>
<dbReference type="InterPro" id="IPR052562">
    <property type="entry name" value="Ketohexokinase-related"/>
</dbReference>
<feature type="domain" description="Carbohydrate kinase PfkB" evidence="3">
    <location>
        <begin position="22"/>
        <end position="298"/>
    </location>
</feature>
<evidence type="ECO:0000256" key="2">
    <source>
        <dbReference type="ARBA" id="ARBA00022777"/>
    </source>
</evidence>
<dbReference type="RefSeq" id="XP_011496362.1">
    <property type="nucleotide sequence ID" value="XM_011498060.1"/>
</dbReference>
<dbReference type="RefSeq" id="XP_011496361.1">
    <property type="nucleotide sequence ID" value="XM_011498059.1"/>
</dbReference>
<keyword evidence="4" id="KW-1185">Reference proteome</keyword>
<reference evidence="5 6" key="1">
    <citation type="submission" date="2025-04" db="UniProtKB">
        <authorList>
            <consortium name="RefSeq"/>
        </authorList>
    </citation>
    <scope>IDENTIFICATION</scope>
</reference>
<dbReference type="AlphaFoldDB" id="A0AAJ6YE36"/>
<dbReference type="RefSeq" id="XP_011496363.1">
    <property type="nucleotide sequence ID" value="XM_011498061.1"/>
</dbReference>
<dbReference type="Pfam" id="PF00294">
    <property type="entry name" value="PfkB"/>
    <property type="match status" value="1"/>
</dbReference>
<evidence type="ECO:0000313" key="8">
    <source>
        <dbReference type="RefSeq" id="XP_011496363.1"/>
    </source>
</evidence>
<evidence type="ECO:0000313" key="6">
    <source>
        <dbReference type="RefSeq" id="XP_011496361.1"/>
    </source>
</evidence>
<dbReference type="CDD" id="cd01939">
    <property type="entry name" value="Ketohexokinase"/>
    <property type="match status" value="1"/>
</dbReference>
<protein>
    <submittedName>
        <fullName evidence="5 6">Ketohexokinase-like isoform X1</fullName>
    </submittedName>
</protein>
<dbReference type="InterPro" id="IPR029056">
    <property type="entry name" value="Ribokinase-like"/>
</dbReference>
<proteinExistence type="predicted"/>
<dbReference type="Gene3D" id="3.40.1190.20">
    <property type="match status" value="1"/>
</dbReference>
<evidence type="ECO:0000259" key="3">
    <source>
        <dbReference type="Pfam" id="PF00294"/>
    </source>
</evidence>